<reference evidence="2" key="1">
    <citation type="journal article" date="2021" name="Nat. Commun.">
        <title>Genetic determinants of endophytism in the Arabidopsis root mycobiome.</title>
        <authorList>
            <person name="Mesny F."/>
            <person name="Miyauchi S."/>
            <person name="Thiergart T."/>
            <person name="Pickel B."/>
            <person name="Atanasova L."/>
            <person name="Karlsson M."/>
            <person name="Huettel B."/>
            <person name="Barry K.W."/>
            <person name="Haridas S."/>
            <person name="Chen C."/>
            <person name="Bauer D."/>
            <person name="Andreopoulos W."/>
            <person name="Pangilinan J."/>
            <person name="LaButti K."/>
            <person name="Riley R."/>
            <person name="Lipzen A."/>
            <person name="Clum A."/>
            <person name="Drula E."/>
            <person name="Henrissat B."/>
            <person name="Kohler A."/>
            <person name="Grigoriev I.V."/>
            <person name="Martin F.M."/>
            <person name="Hacquard S."/>
        </authorList>
    </citation>
    <scope>NUCLEOTIDE SEQUENCE</scope>
    <source>
        <strain evidence="2">MPI-SDFR-AT-0073</strain>
    </source>
</reference>
<evidence type="ECO:0000313" key="3">
    <source>
        <dbReference type="Proteomes" id="UP000758603"/>
    </source>
</evidence>
<comment type="caution">
    <text evidence="2">The sequence shown here is derived from an EMBL/GenBank/DDBJ whole genome shotgun (WGS) entry which is preliminary data.</text>
</comment>
<dbReference type="PANTHER" id="PTHR24148:SF73">
    <property type="entry name" value="HET DOMAIN PROTEIN (AFU_ORTHOLOGUE AFUA_8G01020)"/>
    <property type="match status" value="1"/>
</dbReference>
<sequence length="339" mass="38685">MTDNVYEYESINLDELTFRIVRLLAGTGSDIEVDIIHATLDDEERIPYEALSYAWGSELKPNVVLVNGAQLAVTHNLWYTMRDLRYADEDRYLWIDAICINQSSNDERNHQVKQMGDIYNKATSVLFHLGRSSDNTHVLMTSLIELQRKSLSVFWRPQDQRWEEAWLETQSALAESYFDFHTRLRQGLDDLLARVWFRRVWVLQEVANARSAVVYCGADSIPSRFFLASPRLLGVQVDSHVQAVLDMMPIKRRESSPWGSGQDLYDLLQRFGNAEASDERDNIFALLGMCAGGKGHGSFTADYSKDIKETIREAVAPRVPHISTVIIKSGYSTRAIAEK</sequence>
<dbReference type="Pfam" id="PF06985">
    <property type="entry name" value="HET"/>
    <property type="match status" value="1"/>
</dbReference>
<evidence type="ECO:0000259" key="1">
    <source>
        <dbReference type="Pfam" id="PF06985"/>
    </source>
</evidence>
<name>A0A9P8RJ34_9PEZI</name>
<protein>
    <submittedName>
        <fullName evidence="2">Heterokaryon incompatibility protein-domain-containing protein</fullName>
    </submittedName>
</protein>
<dbReference type="GeneID" id="70134182"/>
<feature type="domain" description="Heterokaryon incompatibility" evidence="1">
    <location>
        <begin position="48"/>
        <end position="205"/>
    </location>
</feature>
<dbReference type="Proteomes" id="UP000758603">
    <property type="component" value="Unassembled WGS sequence"/>
</dbReference>
<dbReference type="RefSeq" id="XP_045950819.1">
    <property type="nucleotide sequence ID" value="XM_046105291.1"/>
</dbReference>
<proteinExistence type="predicted"/>
<dbReference type="OrthoDB" id="194358at2759"/>
<accession>A0A9P8RJ34</accession>
<dbReference type="InterPro" id="IPR052895">
    <property type="entry name" value="HetReg/Transcr_Mod"/>
</dbReference>
<gene>
    <name evidence="2" type="ORF">BKA67DRAFT_596351</name>
</gene>
<dbReference type="InterPro" id="IPR010730">
    <property type="entry name" value="HET"/>
</dbReference>
<dbReference type="AlphaFoldDB" id="A0A9P8RJ34"/>
<evidence type="ECO:0000313" key="2">
    <source>
        <dbReference type="EMBL" id="KAH6638547.1"/>
    </source>
</evidence>
<keyword evidence="3" id="KW-1185">Reference proteome</keyword>
<dbReference type="PANTHER" id="PTHR24148">
    <property type="entry name" value="ANKYRIN REPEAT DOMAIN-CONTAINING PROTEIN 39 HOMOLOG-RELATED"/>
    <property type="match status" value="1"/>
</dbReference>
<dbReference type="EMBL" id="JAGPXC010000015">
    <property type="protein sequence ID" value="KAH6638547.1"/>
    <property type="molecule type" value="Genomic_DNA"/>
</dbReference>
<organism evidence="2 3">
    <name type="scientific">Truncatella angustata</name>
    <dbReference type="NCBI Taxonomy" id="152316"/>
    <lineage>
        <taxon>Eukaryota</taxon>
        <taxon>Fungi</taxon>
        <taxon>Dikarya</taxon>
        <taxon>Ascomycota</taxon>
        <taxon>Pezizomycotina</taxon>
        <taxon>Sordariomycetes</taxon>
        <taxon>Xylariomycetidae</taxon>
        <taxon>Amphisphaeriales</taxon>
        <taxon>Sporocadaceae</taxon>
        <taxon>Truncatella</taxon>
    </lineage>
</organism>